<dbReference type="EMBL" id="JAJFAZ020000008">
    <property type="protein sequence ID" value="KAI5312868.1"/>
    <property type="molecule type" value="Genomic_DNA"/>
</dbReference>
<organism evidence="1 2">
    <name type="scientific">Prunus dulcis</name>
    <name type="common">Almond</name>
    <name type="synonym">Amygdalus dulcis</name>
    <dbReference type="NCBI Taxonomy" id="3755"/>
    <lineage>
        <taxon>Eukaryota</taxon>
        <taxon>Viridiplantae</taxon>
        <taxon>Streptophyta</taxon>
        <taxon>Embryophyta</taxon>
        <taxon>Tracheophyta</taxon>
        <taxon>Spermatophyta</taxon>
        <taxon>Magnoliopsida</taxon>
        <taxon>eudicotyledons</taxon>
        <taxon>Gunneridae</taxon>
        <taxon>Pentapetalae</taxon>
        <taxon>rosids</taxon>
        <taxon>fabids</taxon>
        <taxon>Rosales</taxon>
        <taxon>Rosaceae</taxon>
        <taxon>Amygdaloideae</taxon>
        <taxon>Amygdaleae</taxon>
        <taxon>Prunus</taxon>
    </lineage>
</organism>
<proteinExistence type="predicted"/>
<dbReference type="Proteomes" id="UP001054821">
    <property type="component" value="Chromosome 8"/>
</dbReference>
<gene>
    <name evidence="1" type="ORF">L3X38_042042</name>
</gene>
<accession>A0AAD4UV55</accession>
<reference evidence="1 2" key="1">
    <citation type="journal article" date="2022" name="G3 (Bethesda)">
        <title>Whole-genome sequence and methylome profiling of the almond [Prunus dulcis (Mill.) D.A. Webb] cultivar 'Nonpareil'.</title>
        <authorList>
            <person name="D'Amico-Willman K.M."/>
            <person name="Ouma W.Z."/>
            <person name="Meulia T."/>
            <person name="Sideli G.M."/>
            <person name="Gradziel T.M."/>
            <person name="Fresnedo-Ramirez J."/>
        </authorList>
    </citation>
    <scope>NUCLEOTIDE SEQUENCE [LARGE SCALE GENOMIC DNA]</scope>
    <source>
        <strain evidence="1">Clone GOH B32 T37-40</strain>
    </source>
</reference>
<sequence>MLCLCCVPAIKALFLKRYIDPAVEGNGGVVGGGIEADVRHNVAIEAGTRGGIEAGAEQNVAVEASAGGGIGASARRPAELTGDKSRWSWTTLPVCLKPALEL</sequence>
<dbReference type="AlphaFoldDB" id="A0AAD4UV55"/>
<evidence type="ECO:0000313" key="1">
    <source>
        <dbReference type="EMBL" id="KAI5312868.1"/>
    </source>
</evidence>
<evidence type="ECO:0000313" key="2">
    <source>
        <dbReference type="Proteomes" id="UP001054821"/>
    </source>
</evidence>
<comment type="caution">
    <text evidence="1">The sequence shown here is derived from an EMBL/GenBank/DDBJ whole genome shotgun (WGS) entry which is preliminary data.</text>
</comment>
<protein>
    <submittedName>
        <fullName evidence="1">Uncharacterized protein</fullName>
    </submittedName>
</protein>
<name>A0AAD4UV55_PRUDU</name>
<keyword evidence="2" id="KW-1185">Reference proteome</keyword>